<evidence type="ECO:0000256" key="5">
    <source>
        <dbReference type="ARBA" id="ARBA00023251"/>
    </source>
</evidence>
<protein>
    <recommendedName>
        <fullName evidence="6">Transport permease protein</fullName>
    </recommendedName>
</protein>
<keyword evidence="9" id="KW-1185">Reference proteome</keyword>
<sequence>MTTTAPPTHERREAADLTQVTFHETTEVFPETSRQALVTHSLLQTQRLLRRWTRDPFTMLQAIVYPALMLIMFNAVLGISVTRATGINSVYGYAPMIALVGAMFGSIASGMQLKMEWRKGLLSRFWILPVHRASGLVSRLLAESVRIMLTTVLILLVGVALGFRFNQGVLAGIALLFVPLLMGIGFATMVTALSVTSAKLPLVELLSLICSLLMFFNSGFVPTAAYPTWLQGFVENQPMSTAIDAMKGLSLGGPVAEPLIKTALWSVGAIALFTWPAIRGYRKAAGTPA</sequence>
<dbReference type="PANTHER" id="PTHR43027">
    <property type="entry name" value="DOXORUBICIN RESISTANCE ABC TRANSPORTER PERMEASE PROTEIN DRRC-RELATED"/>
    <property type="match status" value="1"/>
</dbReference>
<dbReference type="RefSeq" id="WP_345341288.1">
    <property type="nucleotide sequence ID" value="NZ_BAABFB010000009.1"/>
</dbReference>
<evidence type="ECO:0000259" key="7">
    <source>
        <dbReference type="PROSITE" id="PS51012"/>
    </source>
</evidence>
<evidence type="ECO:0000256" key="4">
    <source>
        <dbReference type="ARBA" id="ARBA00023136"/>
    </source>
</evidence>
<dbReference type="InterPro" id="IPR013525">
    <property type="entry name" value="ABC2_TM"/>
</dbReference>
<comment type="caution">
    <text evidence="8">The sequence shown here is derived from an EMBL/GenBank/DDBJ whole genome shotgun (WGS) entry which is preliminary data.</text>
</comment>
<gene>
    <name evidence="8" type="ORF">GCM10023094_02620</name>
</gene>
<dbReference type="Pfam" id="PF01061">
    <property type="entry name" value="ABC2_membrane"/>
    <property type="match status" value="1"/>
</dbReference>
<evidence type="ECO:0000256" key="3">
    <source>
        <dbReference type="ARBA" id="ARBA00022989"/>
    </source>
</evidence>
<dbReference type="PIRSF" id="PIRSF006648">
    <property type="entry name" value="DrrB"/>
    <property type="match status" value="1"/>
</dbReference>
<feature type="transmembrane region" description="Helical" evidence="6">
    <location>
        <begin position="91"/>
        <end position="111"/>
    </location>
</feature>
<dbReference type="Proteomes" id="UP001501183">
    <property type="component" value="Unassembled WGS sequence"/>
</dbReference>
<keyword evidence="5" id="KW-0046">Antibiotic resistance</keyword>
<keyword evidence="6" id="KW-0813">Transport</keyword>
<reference evidence="9" key="1">
    <citation type="journal article" date="2019" name="Int. J. Syst. Evol. Microbiol.">
        <title>The Global Catalogue of Microorganisms (GCM) 10K type strain sequencing project: providing services to taxonomists for standard genome sequencing and annotation.</title>
        <authorList>
            <consortium name="The Broad Institute Genomics Platform"/>
            <consortium name="The Broad Institute Genome Sequencing Center for Infectious Disease"/>
            <person name="Wu L."/>
            <person name="Ma J."/>
        </authorList>
    </citation>
    <scope>NUCLEOTIDE SEQUENCE [LARGE SCALE GENOMIC DNA]</scope>
    <source>
        <strain evidence="9">JCM 32206</strain>
    </source>
</reference>
<evidence type="ECO:0000313" key="9">
    <source>
        <dbReference type="Proteomes" id="UP001501183"/>
    </source>
</evidence>
<organism evidence="8 9">
    <name type="scientific">Rhodococcus olei</name>
    <dbReference type="NCBI Taxonomy" id="2161675"/>
    <lineage>
        <taxon>Bacteria</taxon>
        <taxon>Bacillati</taxon>
        <taxon>Actinomycetota</taxon>
        <taxon>Actinomycetes</taxon>
        <taxon>Mycobacteriales</taxon>
        <taxon>Nocardiaceae</taxon>
        <taxon>Rhodococcus</taxon>
    </lineage>
</organism>
<comment type="caution">
    <text evidence="6">Lacks conserved residue(s) required for the propagation of feature annotation.</text>
</comment>
<feature type="transmembrane region" description="Helical" evidence="6">
    <location>
        <begin position="169"/>
        <end position="193"/>
    </location>
</feature>
<proteinExistence type="inferred from homology"/>
<comment type="subcellular location">
    <subcellularLocation>
        <location evidence="6">Cell membrane</location>
        <topology evidence="6">Multi-pass membrane protein</topology>
    </subcellularLocation>
    <subcellularLocation>
        <location evidence="1">Membrane</location>
        <topology evidence="1">Multi-pass membrane protein</topology>
    </subcellularLocation>
</comment>
<evidence type="ECO:0000256" key="2">
    <source>
        <dbReference type="ARBA" id="ARBA00022692"/>
    </source>
</evidence>
<keyword evidence="3 6" id="KW-1133">Transmembrane helix</keyword>
<dbReference type="EMBL" id="BAABFB010000009">
    <property type="protein sequence ID" value="GAA4471610.1"/>
    <property type="molecule type" value="Genomic_DNA"/>
</dbReference>
<keyword evidence="2 6" id="KW-0812">Transmembrane</keyword>
<feature type="transmembrane region" description="Helical" evidence="6">
    <location>
        <begin position="145"/>
        <end position="163"/>
    </location>
</feature>
<dbReference type="InterPro" id="IPR052902">
    <property type="entry name" value="ABC-2_transporter"/>
</dbReference>
<evidence type="ECO:0000256" key="1">
    <source>
        <dbReference type="ARBA" id="ARBA00004141"/>
    </source>
</evidence>
<dbReference type="InterPro" id="IPR000412">
    <property type="entry name" value="ABC_2_transport"/>
</dbReference>
<feature type="transmembrane region" description="Helical" evidence="6">
    <location>
        <begin position="57"/>
        <end position="79"/>
    </location>
</feature>
<evidence type="ECO:0000313" key="8">
    <source>
        <dbReference type="EMBL" id="GAA4471610.1"/>
    </source>
</evidence>
<dbReference type="InterPro" id="IPR047817">
    <property type="entry name" value="ABC2_TM_bact-type"/>
</dbReference>
<keyword evidence="6" id="KW-1003">Cell membrane</keyword>
<name>A0ABP8NUW5_9NOCA</name>
<keyword evidence="4 6" id="KW-0472">Membrane</keyword>
<comment type="similarity">
    <text evidence="6">Belongs to the ABC-2 integral membrane protein family.</text>
</comment>
<feature type="transmembrane region" description="Helical" evidence="6">
    <location>
        <begin position="205"/>
        <end position="229"/>
    </location>
</feature>
<dbReference type="PANTHER" id="PTHR43027:SF1">
    <property type="entry name" value="DOXORUBICIN RESISTANCE ABC TRANSPORTER PERMEASE PROTEIN DRRC-RELATED"/>
    <property type="match status" value="1"/>
</dbReference>
<evidence type="ECO:0000256" key="6">
    <source>
        <dbReference type="RuleBase" id="RU361157"/>
    </source>
</evidence>
<accession>A0ABP8NUW5</accession>
<feature type="domain" description="ABC transmembrane type-2" evidence="7">
    <location>
        <begin position="57"/>
        <end position="284"/>
    </location>
</feature>
<dbReference type="PROSITE" id="PS51012">
    <property type="entry name" value="ABC_TM2"/>
    <property type="match status" value="1"/>
</dbReference>